<evidence type="ECO:0000313" key="3">
    <source>
        <dbReference type="Proteomes" id="UP000028999"/>
    </source>
</evidence>
<evidence type="ECO:0000313" key="2">
    <source>
        <dbReference type="EMBL" id="CDY52308.1"/>
    </source>
</evidence>
<reference evidence="2 3" key="1">
    <citation type="journal article" date="2014" name="Science">
        <title>Plant genetics. Early allopolyploid evolution in the post-Neolithic Brassica napus oilseed genome.</title>
        <authorList>
            <person name="Chalhoub B."/>
            <person name="Denoeud F."/>
            <person name="Liu S."/>
            <person name="Parkin I.A."/>
            <person name="Tang H."/>
            <person name="Wang X."/>
            <person name="Chiquet J."/>
            <person name="Belcram H."/>
            <person name="Tong C."/>
            <person name="Samans B."/>
            <person name="Correa M."/>
            <person name="Da Silva C."/>
            <person name="Just J."/>
            <person name="Falentin C."/>
            <person name="Koh C.S."/>
            <person name="Le Clainche I."/>
            <person name="Bernard M."/>
            <person name="Bento P."/>
            <person name="Noel B."/>
            <person name="Labadie K."/>
            <person name="Alberti A."/>
            <person name="Charles M."/>
            <person name="Arnaud D."/>
            <person name="Guo H."/>
            <person name="Daviaud C."/>
            <person name="Alamery S."/>
            <person name="Jabbari K."/>
            <person name="Zhao M."/>
            <person name="Edger P.P."/>
            <person name="Chelaifa H."/>
            <person name="Tack D."/>
            <person name="Lassalle G."/>
            <person name="Mestiri I."/>
            <person name="Schnel N."/>
            <person name="Le Paslier M.C."/>
            <person name="Fan G."/>
            <person name="Renault V."/>
            <person name="Bayer P.E."/>
            <person name="Golicz A.A."/>
            <person name="Manoli S."/>
            <person name="Lee T.H."/>
            <person name="Thi V.H."/>
            <person name="Chalabi S."/>
            <person name="Hu Q."/>
            <person name="Fan C."/>
            <person name="Tollenaere R."/>
            <person name="Lu Y."/>
            <person name="Battail C."/>
            <person name="Shen J."/>
            <person name="Sidebottom C.H."/>
            <person name="Wang X."/>
            <person name="Canaguier A."/>
            <person name="Chauveau A."/>
            <person name="Berard A."/>
            <person name="Deniot G."/>
            <person name="Guan M."/>
            <person name="Liu Z."/>
            <person name="Sun F."/>
            <person name="Lim Y.P."/>
            <person name="Lyons E."/>
            <person name="Town C.D."/>
            <person name="Bancroft I."/>
            <person name="Wang X."/>
            <person name="Meng J."/>
            <person name="Ma J."/>
            <person name="Pires J.C."/>
            <person name="King G.J."/>
            <person name="Brunel D."/>
            <person name="Delourme R."/>
            <person name="Renard M."/>
            <person name="Aury J.M."/>
            <person name="Adams K.L."/>
            <person name="Batley J."/>
            <person name="Snowdon R.J."/>
            <person name="Tost J."/>
            <person name="Edwards D."/>
            <person name="Zhou Y."/>
            <person name="Hua W."/>
            <person name="Sharpe A.G."/>
            <person name="Paterson A.H."/>
            <person name="Guan C."/>
            <person name="Wincker P."/>
        </authorList>
    </citation>
    <scope>NUCLEOTIDE SEQUENCE [LARGE SCALE GENOMIC DNA]</scope>
    <source>
        <strain evidence="3">cv. Darmor-bzh</strain>
    </source>
</reference>
<dbReference type="RefSeq" id="XP_013713900.1">
    <property type="nucleotide sequence ID" value="XM_013858446.3"/>
</dbReference>
<dbReference type="Gramene" id="CDY52308">
    <property type="protein sequence ID" value="CDY52308"/>
    <property type="gene ID" value="GSBRNA2T00006728001"/>
</dbReference>
<dbReference type="SMR" id="A0A078ITB6"/>
<proteinExistence type="predicted"/>
<sequence>MEDSGAILCQISVYKDMLDQVNSEIETNIQVTREIESDIVKCSEIESSLSVKESDLTRSFLASQYELTGLISVTGDSRNSLKLLDDEIRRLRNEDSERFRRITEKREGFVKMCFEFQREICADGDSELRSLLCEREFLENEVRVLEEKTSDVQNSILAYMEDEMINLLSH</sequence>
<dbReference type="GeneID" id="106417666"/>
<dbReference type="AlphaFoldDB" id="A0A078ITB6"/>
<organism evidence="2 3">
    <name type="scientific">Brassica napus</name>
    <name type="common">Rape</name>
    <dbReference type="NCBI Taxonomy" id="3708"/>
    <lineage>
        <taxon>Eukaryota</taxon>
        <taxon>Viridiplantae</taxon>
        <taxon>Streptophyta</taxon>
        <taxon>Embryophyta</taxon>
        <taxon>Tracheophyta</taxon>
        <taxon>Spermatophyta</taxon>
        <taxon>Magnoliopsida</taxon>
        <taxon>eudicotyledons</taxon>
        <taxon>Gunneridae</taxon>
        <taxon>Pentapetalae</taxon>
        <taxon>rosids</taxon>
        <taxon>malvids</taxon>
        <taxon>Brassicales</taxon>
        <taxon>Brassicaceae</taxon>
        <taxon>Brassiceae</taxon>
        <taxon>Brassica</taxon>
    </lineage>
</organism>
<name>A0A078ITB6_BRANA</name>
<keyword evidence="1" id="KW-0175">Coiled coil</keyword>
<dbReference type="EMBL" id="LK033077">
    <property type="protein sequence ID" value="CDY52308.1"/>
    <property type="molecule type" value="Genomic_DNA"/>
</dbReference>
<dbReference type="OrthoDB" id="780314at2759"/>
<dbReference type="KEGG" id="bna:106417666"/>
<dbReference type="PaxDb" id="3708-A0A078ITB6"/>
<dbReference type="Proteomes" id="UP000028999">
    <property type="component" value="Unassembled WGS sequence"/>
</dbReference>
<keyword evidence="3" id="KW-1185">Reference proteome</keyword>
<feature type="coiled-coil region" evidence="1">
    <location>
        <begin position="128"/>
        <end position="155"/>
    </location>
</feature>
<dbReference type="OMA" id="ENEVWIM"/>
<evidence type="ECO:0000256" key="1">
    <source>
        <dbReference type="SAM" id="Coils"/>
    </source>
</evidence>
<accession>A0A078ITB6</accession>
<protein>
    <submittedName>
        <fullName evidence="2">BnaCnng22150D protein</fullName>
    </submittedName>
</protein>
<gene>
    <name evidence="2" type="primary">BnaCnng22150D</name>
    <name evidence="2" type="ORF">GSBRNA2T00006728001</name>
</gene>